<proteinExistence type="predicted"/>
<accession>A0AAE0F1E7</accession>
<dbReference type="AlphaFoldDB" id="A0AAE0F1E7"/>
<reference evidence="2 3" key="1">
    <citation type="journal article" date="2015" name="Genome Biol. Evol.">
        <title>Comparative Genomics of a Bacterivorous Green Alga Reveals Evolutionary Causalities and Consequences of Phago-Mixotrophic Mode of Nutrition.</title>
        <authorList>
            <person name="Burns J.A."/>
            <person name="Paasch A."/>
            <person name="Narechania A."/>
            <person name="Kim E."/>
        </authorList>
    </citation>
    <scope>NUCLEOTIDE SEQUENCE [LARGE SCALE GENOMIC DNA]</scope>
    <source>
        <strain evidence="2 3">PLY_AMNH</strain>
    </source>
</reference>
<organism evidence="2 3">
    <name type="scientific">Cymbomonas tetramitiformis</name>
    <dbReference type="NCBI Taxonomy" id="36881"/>
    <lineage>
        <taxon>Eukaryota</taxon>
        <taxon>Viridiplantae</taxon>
        <taxon>Chlorophyta</taxon>
        <taxon>Pyramimonadophyceae</taxon>
        <taxon>Pyramimonadales</taxon>
        <taxon>Pyramimonadaceae</taxon>
        <taxon>Cymbomonas</taxon>
    </lineage>
</organism>
<comment type="caution">
    <text evidence="2">The sequence shown here is derived from an EMBL/GenBank/DDBJ whole genome shotgun (WGS) entry which is preliminary data.</text>
</comment>
<protein>
    <submittedName>
        <fullName evidence="2">Uncharacterized protein</fullName>
    </submittedName>
</protein>
<dbReference type="Proteomes" id="UP001190700">
    <property type="component" value="Unassembled WGS sequence"/>
</dbReference>
<dbReference type="PANTHER" id="PTHR42935">
    <property type="entry name" value="SLR0930 PROTEIN"/>
    <property type="match status" value="1"/>
</dbReference>
<gene>
    <name evidence="2" type="ORF">CYMTET_42009</name>
</gene>
<keyword evidence="3" id="KW-1185">Reference proteome</keyword>
<dbReference type="EMBL" id="LGRX02028001">
    <property type="protein sequence ID" value="KAK3248526.1"/>
    <property type="molecule type" value="Genomic_DNA"/>
</dbReference>
<name>A0AAE0F1E7_9CHLO</name>
<dbReference type="InterPro" id="IPR008533">
    <property type="entry name" value="DUF815"/>
</dbReference>
<feature type="region of interest" description="Disordered" evidence="1">
    <location>
        <begin position="230"/>
        <end position="251"/>
    </location>
</feature>
<dbReference type="Pfam" id="PF05673">
    <property type="entry name" value="DUF815"/>
    <property type="match status" value="1"/>
</dbReference>
<sequence>MRTMHVPLQTRLGGVALADPPVRPTNGISGRRALSSVVSQYRLNGPAVSYPSVQRFGIRLSTSSLTSQKRFVRPLDTRIRAIGFTTGTSENVKARAEAVLEDASSILMYQAALKSNLAQKFLKVLVTLRSSTDPIKIREVYCEFYKELAAQDQTWRDHLLDRILFGSDNPFALTATKGEQPSAALWAAASSDLDALQRIANSGTQMAAWTVQAAGASDEPWGALVRETCPTRSPEQSVLEPAGDSQSSEFTPELRLARPLSAEDRMVWAQRIGGRKKWSEGLQDLYSFYQTYGTGVIGRNSMLLWRDGTLKAAPAWKIDDGMKGEGAAHVAGLGVAHFAEWDLLQANTVEHLEGQQAHHTLVCGEAGAGQAALLREVVTSEAVVEMGLRVVMMDASDMSSLSSLGAWLHRCPRARFVVVVEGPLSSSMYRERVMEMLPPNSLVYAFTEVADAKLPQGLHDTAIGHFGLAVHLKSFQKDTFMAVVRELAVWTDPPIPTETPEDFEAELIEAAQEEIAPEGKYSVRSAAQYVNLCRMQRIAYDGMMSTPEIETNPSS</sequence>
<evidence type="ECO:0000256" key="1">
    <source>
        <dbReference type="SAM" id="MobiDB-lite"/>
    </source>
</evidence>
<evidence type="ECO:0000313" key="2">
    <source>
        <dbReference type="EMBL" id="KAK3248526.1"/>
    </source>
</evidence>
<dbReference type="PANTHER" id="PTHR42935:SF1">
    <property type="entry name" value="SLR0930 PROTEIN"/>
    <property type="match status" value="1"/>
</dbReference>
<evidence type="ECO:0000313" key="3">
    <source>
        <dbReference type="Proteomes" id="UP001190700"/>
    </source>
</evidence>